<protein>
    <submittedName>
        <fullName evidence="1">Uncharacterized protein</fullName>
    </submittedName>
</protein>
<dbReference type="Proteomes" id="UP000268007">
    <property type="component" value="Unassembled WGS sequence"/>
</dbReference>
<organism evidence="1 2">
    <name type="scientific">Mucilaginibacter gracilis</name>
    <dbReference type="NCBI Taxonomy" id="423350"/>
    <lineage>
        <taxon>Bacteria</taxon>
        <taxon>Pseudomonadati</taxon>
        <taxon>Bacteroidota</taxon>
        <taxon>Sphingobacteriia</taxon>
        <taxon>Sphingobacteriales</taxon>
        <taxon>Sphingobacteriaceae</taxon>
        <taxon>Mucilaginibacter</taxon>
    </lineage>
</organism>
<comment type="caution">
    <text evidence="1">The sequence shown here is derived from an EMBL/GenBank/DDBJ whole genome shotgun (WGS) entry which is preliminary data.</text>
</comment>
<accession>A0A495J5P1</accession>
<name>A0A495J5P1_9SPHI</name>
<dbReference type="AlphaFoldDB" id="A0A495J5P1"/>
<proteinExistence type="predicted"/>
<dbReference type="RefSeq" id="WP_121198812.1">
    <property type="nucleotide sequence ID" value="NZ_RBKU01000001.1"/>
</dbReference>
<gene>
    <name evidence="1" type="ORF">BDD43_3504</name>
</gene>
<evidence type="ECO:0000313" key="1">
    <source>
        <dbReference type="EMBL" id="RKR83299.1"/>
    </source>
</evidence>
<keyword evidence="2" id="KW-1185">Reference proteome</keyword>
<reference evidence="1 2" key="1">
    <citation type="submission" date="2018-10" db="EMBL/GenBank/DDBJ databases">
        <title>Genomic Encyclopedia of Archaeal and Bacterial Type Strains, Phase II (KMG-II): from individual species to whole genera.</title>
        <authorList>
            <person name="Goeker M."/>
        </authorList>
    </citation>
    <scope>NUCLEOTIDE SEQUENCE [LARGE SCALE GENOMIC DNA]</scope>
    <source>
        <strain evidence="1 2">DSM 18602</strain>
    </source>
</reference>
<dbReference type="OrthoDB" id="798164at2"/>
<dbReference type="EMBL" id="RBKU01000001">
    <property type="protein sequence ID" value="RKR83299.1"/>
    <property type="molecule type" value="Genomic_DNA"/>
</dbReference>
<sequence length="74" mass="8437">MLIKLLELQKDGTLKQLVKHGLLSSKVFSYMEIYMWVDAKEKATSKSLSEIVIDAEITFDVSRATVFRALKAMK</sequence>
<evidence type="ECO:0000313" key="2">
    <source>
        <dbReference type="Proteomes" id="UP000268007"/>
    </source>
</evidence>